<accession>A0ACC6TGZ6</accession>
<evidence type="ECO:0000313" key="2">
    <source>
        <dbReference type="Proteomes" id="UP001549207"/>
    </source>
</evidence>
<reference evidence="1" key="1">
    <citation type="submission" date="2024-06" db="EMBL/GenBank/DDBJ databases">
        <title>Genomic Encyclopedia of Type Strains, Phase IV (KMG-IV): sequencing the most valuable type-strain genomes for metagenomic binning, comparative biology and taxonomic classification.</title>
        <authorList>
            <person name="Goeker M."/>
        </authorList>
    </citation>
    <scope>NUCLEOTIDE SEQUENCE</scope>
    <source>
        <strain evidence="1">SJCon</strain>
    </source>
</reference>
<protein>
    <submittedName>
        <fullName evidence="1">Cyclic pyranopterin phosphate synthase</fullName>
    </submittedName>
</protein>
<sequence length="374" mass="40665">MSVQLGMPQPREDAGLSVPAARPAGAGAGLVDRYGRRATDMRLSLTDKCNLRCTYCMPAEGLEWLAKQAVMSAEEIVRIVRIGVEQLGVRELRLTGGEPLVRHDLVDIIAELRRNHPDLPISMTTNGVGLARKAAPLKAAGLTRINVSLDSLHEETFTQLTRRPFLDQVLAGVDAAWAAGLGPVKLNAVLMRGINDAEAPSLLAWALERGYELRFIEQMPLDADHGWTRRNMITAAEIRGLLSTDFVLTTDPRARDGAPAERFEVRRRVAGSAAAPADGPALGTVGIIASVTEPFCSDCRRTRITAEGKIMSCLFSREEFDLLGLLRSGASDDDLARRWQDAMWLKPKAHGMDHVGLDAPDFVQPDRSMSAIGG</sequence>
<organism evidence="1 2">
    <name type="scientific">Arthrobacter nitrophenolicus</name>
    <dbReference type="NCBI Taxonomy" id="683150"/>
    <lineage>
        <taxon>Bacteria</taxon>
        <taxon>Bacillati</taxon>
        <taxon>Actinomycetota</taxon>
        <taxon>Actinomycetes</taxon>
        <taxon>Micrococcales</taxon>
        <taxon>Micrococcaceae</taxon>
        <taxon>Arthrobacter</taxon>
    </lineage>
</organism>
<name>A0ACC6TGZ6_9MICC</name>
<comment type="caution">
    <text evidence="1">The sequence shown here is derived from an EMBL/GenBank/DDBJ whole genome shotgun (WGS) entry which is preliminary data.</text>
</comment>
<dbReference type="Proteomes" id="UP001549207">
    <property type="component" value="Unassembled WGS sequence"/>
</dbReference>
<evidence type="ECO:0000313" key="1">
    <source>
        <dbReference type="EMBL" id="MET3772981.1"/>
    </source>
</evidence>
<proteinExistence type="predicted"/>
<gene>
    <name evidence="1" type="ORF">ABIC98_002641</name>
</gene>
<dbReference type="EMBL" id="JBEPNJ010000010">
    <property type="protein sequence ID" value="MET3772981.1"/>
    <property type="molecule type" value="Genomic_DNA"/>
</dbReference>
<keyword evidence="2" id="KW-1185">Reference proteome</keyword>